<protein>
    <submittedName>
        <fullName evidence="3">Uncharacterized protein</fullName>
    </submittedName>
</protein>
<feature type="chain" id="PRO_5031052372" evidence="2">
    <location>
        <begin position="29"/>
        <end position="1210"/>
    </location>
</feature>
<evidence type="ECO:0000256" key="1">
    <source>
        <dbReference type="SAM" id="MobiDB-lite"/>
    </source>
</evidence>
<gene>
    <name evidence="3" type="ORF">PSIN1315_LOCUS2404</name>
</gene>
<feature type="signal peptide" evidence="2">
    <location>
        <begin position="1"/>
        <end position="28"/>
    </location>
</feature>
<accession>A0A7S3BBL5</accession>
<keyword evidence="2" id="KW-0732">Signal</keyword>
<name>A0A7S3BBL5_9VIRI</name>
<reference evidence="3" key="1">
    <citation type="submission" date="2021-01" db="EMBL/GenBank/DDBJ databases">
        <authorList>
            <person name="Corre E."/>
            <person name="Pelletier E."/>
            <person name="Niang G."/>
            <person name="Scheremetjew M."/>
            <person name="Finn R."/>
            <person name="Kale V."/>
            <person name="Holt S."/>
            <person name="Cochrane G."/>
            <person name="Meng A."/>
            <person name="Brown T."/>
            <person name="Cohen L."/>
        </authorList>
    </citation>
    <scope>NUCLEOTIDE SEQUENCE</scope>
    <source>
        <strain evidence="3">RCC927</strain>
    </source>
</reference>
<proteinExistence type="predicted"/>
<dbReference type="AlphaFoldDB" id="A0A7S3BBL5"/>
<evidence type="ECO:0000313" key="3">
    <source>
        <dbReference type="EMBL" id="CAE0129182.1"/>
    </source>
</evidence>
<evidence type="ECO:0000256" key="2">
    <source>
        <dbReference type="SAM" id="SignalP"/>
    </source>
</evidence>
<organism evidence="3">
    <name type="scientific">Prasinoderma singulare</name>
    <dbReference type="NCBI Taxonomy" id="676789"/>
    <lineage>
        <taxon>Eukaryota</taxon>
        <taxon>Viridiplantae</taxon>
        <taxon>Prasinodermophyta</taxon>
        <taxon>Prasinodermophyceae</taxon>
        <taxon>Prasinodermales</taxon>
        <taxon>Prasinodermaceae</taxon>
        <taxon>Prasinoderma</taxon>
    </lineage>
</organism>
<feature type="compositionally biased region" description="Low complexity" evidence="1">
    <location>
        <begin position="212"/>
        <end position="223"/>
    </location>
</feature>
<sequence length="1210" mass="129668">MSFLKLKRLVLTLACALLLSMPLLPALAIGFGGEKHDGVQQTVAERHAIEEAARAEAARQAALARAAAAQAAAARRAAAASREENIDSAPPALGGQEQELGSALEARTAAVDAAVRAAERRASRVADDDHAQERSTGVLSMIRQAVAGTADHDKAVQQTRRLKMEGKSSDRVFAVAADTLLGQAEDAGATVRTLLSIDETYSSSGEGAQEVASSSRASSDGGRLNTAHLSTLSDGRARLTARSLLALSVSGGMTKWVGWQHLPQRLADQRSGPEARVARHAGNSHVTLAGGFWEAAMINSIVQSGGRVRRRASDALGLASGSGEGTQTGPYAGINQHDRIGLNKARSSLSTAQLHREARCDFSHCRGELQISLDAYPSLGTTDRVHLKIQPFVVGVTSYSPNRRADNYQYRNIFQVAHIAQASADALITVVGTHSLEVGDRVKFESVRGFDRHDINGIEFSVTAVGGQADPNGGDLLHMTNFTLVETSTGSALDSTGKAWDVSSSFVHKVTSPTAAVPRPANGEHDWSYEQDDLVYLFVTFSEPVVVYGQPRLKLNLGDHYEADAADSYATFAGGGFGEKKAFWKNNEQNPLRRGEEAYAFANQRRYNEHSSSPGLSNDAHSDLSAFEDPYQIKPDGICLDRNDGCTSADTLEFGAIFKVRGTHQLEVGDIVIVRGVYGLDAEYLNKQLTVGSYVTDNEFSVEPPLELSGKTFFTGRISSSGIRGVDQDRGAGYINGARYTPGKDMGTPESGTVTVQRVNTGIRCRSFSLEAGDMTSSGSHGNHFCTFSTNTRRSSGLSYDGGSTTPSLRREVQFDEERIEQYMDNVLAFEYRVTSSSRGVAGEDDYDQAVGGLDLTSGQAHLTADLDYTGTNALDLNGGSIKRACADTYQVSAISAANPSELTLVTHASPQTSAILATHTLLPGDIIYVAGVEGADKDTVNGKYTIAAVSGSTVTLGETICLVPGTADGFPAGAGSFDVGSGVVYGSSCGVASPDFSGLSFTVDATKVYIRRKNVYNNDNTRCHFNDAIRTLPKPGDKMTGSSGAAQSLSYNKAVVIGRAYVQNVTCDSPDRTYGYNAAYGLQTGNDNSLGVPDVLDIKVHFSEPIKASCGVDNEDWVFQEQYPGLYYRVCAQIKLLLVTRDSFNGRNDNSTTGNPGETIFPTAFLYETGYDPPSVLNFRYVVRRNDETSDLQYYDTHSLPDWRHTRQG</sequence>
<feature type="region of interest" description="Disordered" evidence="1">
    <location>
        <begin position="205"/>
        <end position="224"/>
    </location>
</feature>
<dbReference type="EMBL" id="HBHY01003664">
    <property type="protein sequence ID" value="CAE0129182.1"/>
    <property type="molecule type" value="Transcribed_RNA"/>
</dbReference>